<dbReference type="RefSeq" id="WP_344903942.1">
    <property type="nucleotide sequence ID" value="NZ_BAAAWD010000019.1"/>
</dbReference>
<dbReference type="Proteomes" id="UP001499930">
    <property type="component" value="Unassembled WGS sequence"/>
</dbReference>
<feature type="region of interest" description="Disordered" evidence="1">
    <location>
        <begin position="276"/>
        <end position="318"/>
    </location>
</feature>
<dbReference type="EMBL" id="BAAAWD010000019">
    <property type="protein sequence ID" value="GAA3032195.1"/>
    <property type="molecule type" value="Genomic_DNA"/>
</dbReference>
<keyword evidence="4" id="KW-1185">Reference proteome</keyword>
<feature type="domain" description="MEDS" evidence="2">
    <location>
        <begin position="17"/>
        <end position="164"/>
    </location>
</feature>
<sequence length="374" mass="39288">MTSVHRGTAHAAGSFAHQAAIHDSDERFLAVALPFVRDGLAAGDPVMVTTTPANLELLANALGRDGRLVDYAETAFLGRRTVERATAFHRYWQRRGPEAPRGGHVRILAEPVWTGRAPADVLAWQRMEAALNLLLRGTNIWMICPYDARTAGSGVLDAARRTHPWLCEDGAVAAPCPEYADPAAFIAECDAVPLPQPPADSAVARVETLHALRTFVGGQASLLGLSRDHASLLAVAAHEVAAVLGPPVTVRIWERLGAIVCHLDRRGGRICDPVAGLRPPGSPAGPAAASPAGSATDPARPANRSVVPANGSAGPANGAVTGSAIGPAADSGDGMWIARQLCDRLDIHHDLGGCVVQLRVPSARAEESRQSRKY</sequence>
<accession>A0ABP6L5U0</accession>
<evidence type="ECO:0000313" key="3">
    <source>
        <dbReference type="EMBL" id="GAA3032195.1"/>
    </source>
</evidence>
<name>A0ABP6L5U0_9ACTN</name>
<comment type="caution">
    <text evidence="3">The sequence shown here is derived from an EMBL/GenBank/DDBJ whole genome shotgun (WGS) entry which is preliminary data.</text>
</comment>
<dbReference type="InterPro" id="IPR025847">
    <property type="entry name" value="MEDS_domain"/>
</dbReference>
<feature type="compositionally biased region" description="Low complexity" evidence="1">
    <location>
        <begin position="308"/>
        <end position="318"/>
    </location>
</feature>
<dbReference type="NCBIfam" id="NF041045">
    <property type="entry name" value="RsbA_anti_sig"/>
    <property type="match status" value="1"/>
</dbReference>
<evidence type="ECO:0000313" key="4">
    <source>
        <dbReference type="Proteomes" id="UP001499930"/>
    </source>
</evidence>
<protein>
    <submittedName>
        <fullName evidence="3">MEDS domain-containing protein</fullName>
    </submittedName>
</protein>
<feature type="compositionally biased region" description="Low complexity" evidence="1">
    <location>
        <begin position="284"/>
        <end position="295"/>
    </location>
</feature>
<proteinExistence type="predicted"/>
<evidence type="ECO:0000256" key="1">
    <source>
        <dbReference type="SAM" id="MobiDB-lite"/>
    </source>
</evidence>
<gene>
    <name evidence="3" type="ORF">GCM10017559_69240</name>
</gene>
<evidence type="ECO:0000259" key="2">
    <source>
        <dbReference type="Pfam" id="PF14417"/>
    </source>
</evidence>
<reference evidence="4" key="1">
    <citation type="journal article" date="2019" name="Int. J. Syst. Evol. Microbiol.">
        <title>The Global Catalogue of Microorganisms (GCM) 10K type strain sequencing project: providing services to taxonomists for standard genome sequencing and annotation.</title>
        <authorList>
            <consortium name="The Broad Institute Genomics Platform"/>
            <consortium name="The Broad Institute Genome Sequencing Center for Infectious Disease"/>
            <person name="Wu L."/>
            <person name="Ma J."/>
        </authorList>
    </citation>
    <scope>NUCLEOTIDE SEQUENCE [LARGE SCALE GENOMIC DNA]</scope>
    <source>
        <strain evidence="4">JCM 3106</strain>
    </source>
</reference>
<dbReference type="Pfam" id="PF14417">
    <property type="entry name" value="MEDS"/>
    <property type="match status" value="1"/>
</dbReference>
<organism evidence="3 4">
    <name type="scientific">Streptosporangium longisporum</name>
    <dbReference type="NCBI Taxonomy" id="46187"/>
    <lineage>
        <taxon>Bacteria</taxon>
        <taxon>Bacillati</taxon>
        <taxon>Actinomycetota</taxon>
        <taxon>Actinomycetes</taxon>
        <taxon>Streptosporangiales</taxon>
        <taxon>Streptosporangiaceae</taxon>
        <taxon>Streptosporangium</taxon>
    </lineage>
</organism>
<dbReference type="InterPro" id="IPR047718">
    <property type="entry name" value="RsbA-like_anti_sig"/>
</dbReference>